<sequence>MAPNSTSCPCPDPQSCVCYRAPPFSHPTAPSYDPYPYPPPAGAYHTWDLGLASYCDAPAVSPHILSAAPGPSTQGPILPQPLGNITMSGSVNVLHGSGARATAAPNRKRRAPAASASNTGSKRRNISAPNPHTCDENHVPAAALLPVPAIPGAGPQITLGTAPGAPVQVVSLPSQPPPPAVELPSVTVVQPDPLDSLVEKQSKPPNSDATDVWYFVLGAKTEDRPEIAEAPATSLKQPSPEEFSYLGCRLCLFSAGRKWTKWQNVKGQTTAIRNHLASKHTLSWEDLVVANHLKGWENIQQGKGACLQSNDRSYAPFTLKEFHERLICFMAADDQSMGLVDCEEFRHLLEFICPSLREAGAIPHRTKLSELVTSTFREQYNSMVADIEKSLGRVSFTSDIWSRQSLQSYMAVTAHFMANTPSPVGPLLTLQTRLVAFRVLHGSHTGVNIGKAFVKILEEINCLHKISMVTLDNASNNATMMSEIQAELNQLGIPFDHEGYRIRCFPHVINLAVKEGLKYLTHISESNQDSVLGPEDSTQYTDALIDDADYYTALRSDVIACIRRFVTWVRASGQRREQFKTILQTGNTAGGWGNPPKILRNVGLKKEVETRWSSTYNMVDHFVELYLVCAKIIAENDDLADHAFTDAQFRVASDIRVFLQVFHSVQELVSAEKTPTLSIVLPLYELLLRMLKDLSRVRIKLAHAINASITKLEEYLAISRTAKMYSLAMVINPKIKFGWLKKHWTTDEYTKARESVEKALLEYARIEPREPPATPQPSRRLVKSVSVSHEAQAQASGYANLQAIHGTIQRSLSDSSIEPESTILPVPNNDED</sequence>
<dbReference type="OrthoDB" id="2790258at2759"/>
<protein>
    <submittedName>
        <fullName evidence="7">Uncharacterized protein</fullName>
    </submittedName>
</protein>
<keyword evidence="4" id="KW-0862">Zinc</keyword>
<evidence type="ECO:0000256" key="1">
    <source>
        <dbReference type="ARBA" id="ARBA00004123"/>
    </source>
</evidence>
<evidence type="ECO:0000256" key="3">
    <source>
        <dbReference type="ARBA" id="ARBA00022771"/>
    </source>
</evidence>
<dbReference type="InterPro" id="IPR052035">
    <property type="entry name" value="ZnF_BED_domain_contain"/>
</dbReference>
<dbReference type="AlphaFoldDB" id="A0A8H5FAF9"/>
<evidence type="ECO:0000256" key="6">
    <source>
        <dbReference type="SAM" id="MobiDB-lite"/>
    </source>
</evidence>
<dbReference type="GO" id="GO:0005634">
    <property type="term" value="C:nucleus"/>
    <property type="evidence" value="ECO:0007669"/>
    <property type="project" value="UniProtKB-SubCell"/>
</dbReference>
<keyword evidence="2" id="KW-0479">Metal-binding</keyword>
<evidence type="ECO:0000256" key="2">
    <source>
        <dbReference type="ARBA" id="ARBA00022723"/>
    </source>
</evidence>
<evidence type="ECO:0000313" key="7">
    <source>
        <dbReference type="EMBL" id="KAF5329696.1"/>
    </source>
</evidence>
<evidence type="ECO:0000256" key="5">
    <source>
        <dbReference type="ARBA" id="ARBA00023242"/>
    </source>
</evidence>
<dbReference type="Proteomes" id="UP000567179">
    <property type="component" value="Unassembled WGS sequence"/>
</dbReference>
<evidence type="ECO:0000313" key="8">
    <source>
        <dbReference type="Proteomes" id="UP000567179"/>
    </source>
</evidence>
<name>A0A8H5FAF9_9AGAR</name>
<comment type="caution">
    <text evidence="7">The sequence shown here is derived from an EMBL/GenBank/DDBJ whole genome shotgun (WGS) entry which is preliminary data.</text>
</comment>
<accession>A0A8H5FAF9</accession>
<feature type="region of interest" description="Disordered" evidence="6">
    <location>
        <begin position="99"/>
        <end position="137"/>
    </location>
</feature>
<evidence type="ECO:0000256" key="4">
    <source>
        <dbReference type="ARBA" id="ARBA00022833"/>
    </source>
</evidence>
<keyword evidence="8" id="KW-1185">Reference proteome</keyword>
<dbReference type="EMBL" id="JAACJJ010000002">
    <property type="protein sequence ID" value="KAF5329696.1"/>
    <property type="molecule type" value="Genomic_DNA"/>
</dbReference>
<gene>
    <name evidence="7" type="ORF">D9619_009224</name>
</gene>
<proteinExistence type="predicted"/>
<dbReference type="InterPro" id="IPR012337">
    <property type="entry name" value="RNaseH-like_sf"/>
</dbReference>
<organism evidence="7 8">
    <name type="scientific">Psilocybe cf. subviscida</name>
    <dbReference type="NCBI Taxonomy" id="2480587"/>
    <lineage>
        <taxon>Eukaryota</taxon>
        <taxon>Fungi</taxon>
        <taxon>Dikarya</taxon>
        <taxon>Basidiomycota</taxon>
        <taxon>Agaricomycotina</taxon>
        <taxon>Agaricomycetes</taxon>
        <taxon>Agaricomycetidae</taxon>
        <taxon>Agaricales</taxon>
        <taxon>Agaricineae</taxon>
        <taxon>Strophariaceae</taxon>
        <taxon>Psilocybe</taxon>
    </lineage>
</organism>
<dbReference type="SUPFAM" id="SSF53098">
    <property type="entry name" value="Ribonuclease H-like"/>
    <property type="match status" value="1"/>
</dbReference>
<dbReference type="GO" id="GO:0008270">
    <property type="term" value="F:zinc ion binding"/>
    <property type="evidence" value="ECO:0007669"/>
    <property type="project" value="UniProtKB-KW"/>
</dbReference>
<dbReference type="PANTHER" id="PTHR46481">
    <property type="entry name" value="ZINC FINGER BED DOMAIN-CONTAINING PROTEIN 4"/>
    <property type="match status" value="1"/>
</dbReference>
<reference evidence="7 8" key="1">
    <citation type="journal article" date="2020" name="ISME J.">
        <title>Uncovering the hidden diversity of litter-decomposition mechanisms in mushroom-forming fungi.</title>
        <authorList>
            <person name="Floudas D."/>
            <person name="Bentzer J."/>
            <person name="Ahren D."/>
            <person name="Johansson T."/>
            <person name="Persson P."/>
            <person name="Tunlid A."/>
        </authorList>
    </citation>
    <scope>NUCLEOTIDE SEQUENCE [LARGE SCALE GENOMIC DNA]</scope>
    <source>
        <strain evidence="7 8">CBS 101986</strain>
    </source>
</reference>
<keyword evidence="5" id="KW-0539">Nucleus</keyword>
<dbReference type="PANTHER" id="PTHR46481:SF10">
    <property type="entry name" value="ZINC FINGER BED DOMAIN-CONTAINING PROTEIN 39"/>
    <property type="match status" value="1"/>
</dbReference>
<feature type="region of interest" description="Disordered" evidence="6">
    <location>
        <begin position="811"/>
        <end position="832"/>
    </location>
</feature>
<comment type="subcellular location">
    <subcellularLocation>
        <location evidence="1">Nucleus</location>
    </subcellularLocation>
</comment>
<keyword evidence="3" id="KW-0863">Zinc-finger</keyword>